<accession>A0A2I1DPA1</accession>
<keyword evidence="2" id="KW-1133">Transmembrane helix</keyword>
<feature type="region of interest" description="Disordered" evidence="1">
    <location>
        <begin position="51"/>
        <end position="77"/>
    </location>
</feature>
<evidence type="ECO:0000313" key="3">
    <source>
        <dbReference type="EMBL" id="PKY11724.1"/>
    </source>
</evidence>
<keyword evidence="2" id="KW-0812">Transmembrane</keyword>
<comment type="caution">
    <text evidence="3">The sequence shown here is derived from an EMBL/GenBank/DDBJ whole genome shotgun (WGS) entry which is preliminary data.</text>
</comment>
<gene>
    <name evidence="3" type="ORF">B1757_02740</name>
</gene>
<reference evidence="3 4" key="1">
    <citation type="submission" date="2017-03" db="EMBL/GenBank/DDBJ databases">
        <title>Draft genime sequence of the acidophilic sulfur-oxidizing bacterium Acidithiobacillus sp. SH, isolated from seawater.</title>
        <authorList>
            <person name="Sharmin S."/>
            <person name="Tokuhisa M."/>
            <person name="Kanao T."/>
            <person name="Kamimura K."/>
        </authorList>
    </citation>
    <scope>NUCLEOTIDE SEQUENCE [LARGE SCALE GENOMIC DNA]</scope>
    <source>
        <strain evidence="3 4">SH</strain>
    </source>
</reference>
<dbReference type="RefSeq" id="WP_101536865.1">
    <property type="nucleotide sequence ID" value="NZ_MXAV01000007.1"/>
</dbReference>
<keyword evidence="2" id="KW-0472">Membrane</keyword>
<dbReference type="EMBL" id="MXAV01000007">
    <property type="protein sequence ID" value="PKY11724.1"/>
    <property type="molecule type" value="Genomic_DNA"/>
</dbReference>
<evidence type="ECO:0000256" key="1">
    <source>
        <dbReference type="SAM" id="MobiDB-lite"/>
    </source>
</evidence>
<protein>
    <submittedName>
        <fullName evidence="3">Uncharacterized protein</fullName>
    </submittedName>
</protein>
<evidence type="ECO:0000256" key="2">
    <source>
        <dbReference type="SAM" id="Phobius"/>
    </source>
</evidence>
<proteinExistence type="predicted"/>
<sequence length="77" mass="8274">MSDQEQKPSHHLDLHTKPRESGKRLTLILVTAFVVFTIVFFIIGKFMGGHSAEHSHPVASAPAPSVSQTVHNGAASS</sequence>
<feature type="compositionally biased region" description="Polar residues" evidence="1">
    <location>
        <begin position="65"/>
        <end position="77"/>
    </location>
</feature>
<keyword evidence="4" id="KW-1185">Reference proteome</keyword>
<dbReference type="Proteomes" id="UP000234329">
    <property type="component" value="Unassembled WGS sequence"/>
</dbReference>
<organism evidence="3 4">
    <name type="scientific">Acidithiobacillus marinus</name>
    <dbReference type="NCBI Taxonomy" id="187490"/>
    <lineage>
        <taxon>Bacteria</taxon>
        <taxon>Pseudomonadati</taxon>
        <taxon>Pseudomonadota</taxon>
        <taxon>Acidithiobacillia</taxon>
        <taxon>Acidithiobacillales</taxon>
        <taxon>Acidithiobacillaceae</taxon>
        <taxon>Acidithiobacillus</taxon>
    </lineage>
</organism>
<name>A0A2I1DPA1_9PROT</name>
<dbReference type="InParanoid" id="A0A2I1DPA1"/>
<feature type="transmembrane region" description="Helical" evidence="2">
    <location>
        <begin position="25"/>
        <end position="47"/>
    </location>
</feature>
<evidence type="ECO:0000313" key="4">
    <source>
        <dbReference type="Proteomes" id="UP000234329"/>
    </source>
</evidence>
<dbReference type="AlphaFoldDB" id="A0A2I1DPA1"/>